<gene>
    <name evidence="6" type="ORF">CHLRE_06g267700v5</name>
</gene>
<evidence type="ECO:0000259" key="5">
    <source>
        <dbReference type="Pfam" id="PF01343"/>
    </source>
</evidence>
<evidence type="ECO:0000256" key="2">
    <source>
        <dbReference type="ARBA" id="ARBA00022670"/>
    </source>
</evidence>
<dbReference type="OMA" id="VENGWDA"/>
<evidence type="ECO:0000256" key="1">
    <source>
        <dbReference type="ARBA" id="ARBA00008683"/>
    </source>
</evidence>
<feature type="domain" description="Peptidase S49" evidence="5">
    <location>
        <begin position="486"/>
        <end position="637"/>
    </location>
</feature>
<dbReference type="PANTHER" id="PTHR33209">
    <property type="entry name" value="PROTEASE 4"/>
    <property type="match status" value="1"/>
</dbReference>
<dbReference type="InterPro" id="IPR047272">
    <property type="entry name" value="S49_SppA_C"/>
</dbReference>
<reference evidence="6 7" key="1">
    <citation type="journal article" date="2007" name="Science">
        <title>The Chlamydomonas genome reveals the evolution of key animal and plant functions.</title>
        <authorList>
            <person name="Merchant S.S."/>
            <person name="Prochnik S.E."/>
            <person name="Vallon O."/>
            <person name="Harris E.H."/>
            <person name="Karpowicz S.J."/>
            <person name="Witman G.B."/>
            <person name="Terry A."/>
            <person name="Salamov A."/>
            <person name="Fritz-Laylin L.K."/>
            <person name="Marechal-Drouard L."/>
            <person name="Marshall W.F."/>
            <person name="Qu L.H."/>
            <person name="Nelson D.R."/>
            <person name="Sanderfoot A.A."/>
            <person name="Spalding M.H."/>
            <person name="Kapitonov V.V."/>
            <person name="Ren Q."/>
            <person name="Ferris P."/>
            <person name="Lindquist E."/>
            <person name="Shapiro H."/>
            <person name="Lucas S.M."/>
            <person name="Grimwood J."/>
            <person name="Schmutz J."/>
            <person name="Cardol P."/>
            <person name="Cerutti H."/>
            <person name="Chanfreau G."/>
            <person name="Chen C.L."/>
            <person name="Cognat V."/>
            <person name="Croft M.T."/>
            <person name="Dent R."/>
            <person name="Dutcher S."/>
            <person name="Fernandez E."/>
            <person name="Fukuzawa H."/>
            <person name="Gonzalez-Ballester D."/>
            <person name="Gonzalez-Halphen D."/>
            <person name="Hallmann A."/>
            <person name="Hanikenne M."/>
            <person name="Hippler M."/>
            <person name="Inwood W."/>
            <person name="Jabbari K."/>
            <person name="Kalanon M."/>
            <person name="Kuras R."/>
            <person name="Lefebvre P.A."/>
            <person name="Lemaire S.D."/>
            <person name="Lobanov A.V."/>
            <person name="Lohr M."/>
            <person name="Manuell A."/>
            <person name="Meier I."/>
            <person name="Mets L."/>
            <person name="Mittag M."/>
            <person name="Mittelmeier T."/>
            <person name="Moroney J.V."/>
            <person name="Moseley J."/>
            <person name="Napoli C."/>
            <person name="Nedelcu A.M."/>
            <person name="Niyogi K."/>
            <person name="Novoselov S.V."/>
            <person name="Paulsen I.T."/>
            <person name="Pazour G."/>
            <person name="Purton S."/>
            <person name="Ral J.P."/>
            <person name="Riano-Pachon D.M."/>
            <person name="Riekhof W."/>
            <person name="Rymarquis L."/>
            <person name="Schroda M."/>
            <person name="Stern D."/>
            <person name="Umen J."/>
            <person name="Willows R."/>
            <person name="Wilson N."/>
            <person name="Zimmer S.L."/>
            <person name="Allmer J."/>
            <person name="Balk J."/>
            <person name="Bisova K."/>
            <person name="Chen C.J."/>
            <person name="Elias M."/>
            <person name="Gendler K."/>
            <person name="Hauser C."/>
            <person name="Lamb M.R."/>
            <person name="Ledford H."/>
            <person name="Long J.C."/>
            <person name="Minagawa J."/>
            <person name="Page M.D."/>
            <person name="Pan J."/>
            <person name="Pootakham W."/>
            <person name="Roje S."/>
            <person name="Rose A."/>
            <person name="Stahlberg E."/>
            <person name="Terauchi A.M."/>
            <person name="Yang P."/>
            <person name="Ball S."/>
            <person name="Bowler C."/>
            <person name="Dieckmann C.L."/>
            <person name="Gladyshev V.N."/>
            <person name="Green P."/>
            <person name="Jorgensen R."/>
            <person name="Mayfield S."/>
            <person name="Mueller-Roeber B."/>
            <person name="Rajamani S."/>
            <person name="Sayre R.T."/>
            <person name="Brokstein P."/>
            <person name="Dubchak I."/>
            <person name="Goodstein D."/>
            <person name="Hornick L."/>
            <person name="Huang Y.W."/>
            <person name="Jhaveri J."/>
            <person name="Luo Y."/>
            <person name="Martinez D."/>
            <person name="Ngau W.C."/>
            <person name="Otillar B."/>
            <person name="Poliakov A."/>
            <person name="Porter A."/>
            <person name="Szajkowski L."/>
            <person name="Werner G."/>
            <person name="Zhou K."/>
            <person name="Grigoriev I.V."/>
            <person name="Rokhsar D.S."/>
            <person name="Grossman A.R."/>
        </authorList>
    </citation>
    <scope>NUCLEOTIDE SEQUENCE [LARGE SCALE GENOMIC DNA]</scope>
    <source>
        <strain evidence="7">CC-503</strain>
    </source>
</reference>
<comment type="similarity">
    <text evidence="1">Belongs to the peptidase S49 family.</text>
</comment>
<protein>
    <recommendedName>
        <fullName evidence="5">Peptidase S49 domain-containing protein</fullName>
    </recommendedName>
</protein>
<keyword evidence="2" id="KW-0645">Protease</keyword>
<organism evidence="6 7">
    <name type="scientific">Chlamydomonas reinhardtii</name>
    <name type="common">Chlamydomonas smithii</name>
    <dbReference type="NCBI Taxonomy" id="3055"/>
    <lineage>
        <taxon>Eukaryota</taxon>
        <taxon>Viridiplantae</taxon>
        <taxon>Chlorophyta</taxon>
        <taxon>core chlorophytes</taxon>
        <taxon>Chlorophyceae</taxon>
        <taxon>CS clade</taxon>
        <taxon>Chlamydomonadales</taxon>
        <taxon>Chlamydomonadaceae</taxon>
        <taxon>Chlamydomonas</taxon>
    </lineage>
</organism>
<dbReference type="PANTHER" id="PTHR33209:SF1">
    <property type="entry name" value="PEPTIDASE S49 DOMAIN-CONTAINING PROTEIN"/>
    <property type="match status" value="1"/>
</dbReference>
<dbReference type="GO" id="GO:0009535">
    <property type="term" value="C:chloroplast thylakoid membrane"/>
    <property type="evidence" value="ECO:0000318"/>
    <property type="project" value="GO_Central"/>
</dbReference>
<dbReference type="AlphaFoldDB" id="A0A2K3DN59"/>
<name>A0A2K3DN59_CHLRE</name>
<dbReference type="Proteomes" id="UP000006906">
    <property type="component" value="Chromosome 6"/>
</dbReference>
<keyword evidence="3" id="KW-0378">Hydrolase</keyword>
<dbReference type="PaxDb" id="3055-EDP08229"/>
<dbReference type="GeneID" id="5721908"/>
<dbReference type="Gramene" id="PNW81952">
    <property type="protein sequence ID" value="PNW81952"/>
    <property type="gene ID" value="CHLRE_06g267700v5"/>
</dbReference>
<dbReference type="InterPro" id="IPR002142">
    <property type="entry name" value="Peptidase_S49"/>
</dbReference>
<dbReference type="InterPro" id="IPR004635">
    <property type="entry name" value="Pept_S49_SppA"/>
</dbReference>
<dbReference type="CDD" id="cd07023">
    <property type="entry name" value="S49_Sppa_N_C"/>
    <property type="match status" value="1"/>
</dbReference>
<evidence type="ECO:0000256" key="3">
    <source>
        <dbReference type="ARBA" id="ARBA00022801"/>
    </source>
</evidence>
<evidence type="ECO:0000313" key="6">
    <source>
        <dbReference type="EMBL" id="PNW81952.1"/>
    </source>
</evidence>
<dbReference type="GO" id="GO:0004176">
    <property type="term" value="F:ATP-dependent peptidase activity"/>
    <property type="evidence" value="ECO:0007669"/>
    <property type="project" value="InterPro"/>
</dbReference>
<accession>A0A2K3DN59</accession>
<dbReference type="OrthoDB" id="45421at2759"/>
<dbReference type="PRINTS" id="PR00127">
    <property type="entry name" value="CLPPROTEASEP"/>
</dbReference>
<keyword evidence="4" id="KW-0720">Serine protease</keyword>
<dbReference type="EMBL" id="CM008967">
    <property type="protein sequence ID" value="PNW81952.1"/>
    <property type="molecule type" value="Genomic_DNA"/>
</dbReference>
<dbReference type="Gene3D" id="3.90.226.10">
    <property type="entry name" value="2-enoyl-CoA Hydratase, Chain A, domain 1"/>
    <property type="match status" value="3"/>
</dbReference>
<feature type="domain" description="Peptidase S49" evidence="5">
    <location>
        <begin position="191"/>
        <end position="316"/>
    </location>
</feature>
<keyword evidence="7" id="KW-1185">Reference proteome</keyword>
<proteinExistence type="inferred from homology"/>
<dbReference type="Pfam" id="PF01343">
    <property type="entry name" value="Peptidase_S49"/>
    <property type="match status" value="2"/>
</dbReference>
<dbReference type="NCBIfam" id="TIGR00706">
    <property type="entry name" value="SppA_dom"/>
    <property type="match status" value="1"/>
</dbReference>
<evidence type="ECO:0000313" key="7">
    <source>
        <dbReference type="Proteomes" id="UP000006906"/>
    </source>
</evidence>
<sequence length="752" mass="76527">MAEARGAASSGAGATGWASSLGSRLDVARKGLGRGLAWAGGAAVISSLAVVAARFQAQRADRQLPSEFVLELPLDRLHLVDAVDPSPWALLRGDTQQVELPKVVAALKRAAGDSRCRGLVTYVGARENLGGLATVQEVRDAISNFRLHLAAAAAGRGAGGGGGGGSSGSSFPAAVAFAASFGEAGGSGMVPYLLASACDRVYVQPSGLLGLVGLESRAFFARPLLDRLRAEPYFFAREEFKSAANTFRESGLTEPQRENMQALLGDLAGQMMSAMAAARGVDGAAVREAVEAAPLLPAAALRRGLLDGTKYKDEVQSLYVISDKALAEEKAKQGAKHRRRQDDNRMVRVPIDKYIQVTELQAAAAARGSGWLAGTPFEGLSLLLRGRLQETVDAASKPGVGPVEQRVARKGQPKVAVVTAAGTIVQGPVPPTGPGANQQVIDATKLSAQLNQLLEDPDVRAVVVRVNSPGGSALASDSIYHELQRLRAAGKPVVVSMGDVAASGGYYIAAAADAVVAQPGTVTGSIGVVAGKINVGRTLEDVGVRSEGVTVGRNADMLSPFTGLAPEQAAQVEALVDHVYDDFLDKVAKSRGRPVSEVRQLAKGRVYTGQQAYDIGLVDQLGGLEAAVSRAKALAKLPEDVAVVEHPPRRLPLLLQLLKRSGMMNGAGGAAGASALGGLGEVGAVVAVAAAAAGLPVAAGSGGVAAAAAAAAAAGGLGAAGRGVAEVGAALSLLDGEPQMYSVDAALLAAQV</sequence>
<dbReference type="KEGG" id="cre:CHLRE_06g267700v5"/>
<dbReference type="SUPFAM" id="SSF52096">
    <property type="entry name" value="ClpP/crotonase"/>
    <property type="match status" value="2"/>
</dbReference>
<evidence type="ECO:0000256" key="4">
    <source>
        <dbReference type="ARBA" id="ARBA00022825"/>
    </source>
</evidence>
<dbReference type="InterPro" id="IPR001907">
    <property type="entry name" value="ClpP"/>
</dbReference>
<dbReference type="GO" id="GO:0004252">
    <property type="term" value="F:serine-type endopeptidase activity"/>
    <property type="evidence" value="ECO:0000318"/>
    <property type="project" value="GO_Central"/>
</dbReference>
<dbReference type="RefSeq" id="XP_042923591.1">
    <property type="nucleotide sequence ID" value="XM_043062885.1"/>
</dbReference>
<dbReference type="STRING" id="3055.A0A2K3DN59"/>
<dbReference type="ExpressionAtlas" id="A0A2K3DN59">
    <property type="expression patterns" value="baseline"/>
</dbReference>
<dbReference type="InParanoid" id="A0A2K3DN59"/>
<dbReference type="InterPro" id="IPR029045">
    <property type="entry name" value="ClpP/crotonase-like_dom_sf"/>
</dbReference>
<dbReference type="GO" id="GO:0006508">
    <property type="term" value="P:proteolysis"/>
    <property type="evidence" value="ECO:0007669"/>
    <property type="project" value="UniProtKB-KW"/>
</dbReference>